<gene>
    <name evidence="8" type="ORF">QC821_20645</name>
</gene>
<dbReference type="EMBL" id="JARWAM010000025">
    <property type="protein sequence ID" value="MDR5907687.1"/>
    <property type="molecule type" value="Genomic_DNA"/>
</dbReference>
<evidence type="ECO:0000259" key="7">
    <source>
        <dbReference type="PROSITE" id="PS51918"/>
    </source>
</evidence>
<evidence type="ECO:0000256" key="5">
    <source>
        <dbReference type="ARBA" id="ARBA00023004"/>
    </source>
</evidence>
<keyword evidence="5" id="KW-0408">Iron</keyword>
<dbReference type="InterPro" id="IPR012840">
    <property type="entry name" value="NrdG2"/>
</dbReference>
<evidence type="ECO:0000256" key="3">
    <source>
        <dbReference type="ARBA" id="ARBA00022691"/>
    </source>
</evidence>
<dbReference type="CDD" id="cd01335">
    <property type="entry name" value="Radical_SAM"/>
    <property type="match status" value="1"/>
</dbReference>
<dbReference type="PROSITE" id="PS51918">
    <property type="entry name" value="RADICAL_SAM"/>
    <property type="match status" value="1"/>
</dbReference>
<dbReference type="NCBIfam" id="TIGR02495">
    <property type="entry name" value="NrdG2"/>
    <property type="match status" value="1"/>
</dbReference>
<name>A0ABU1HJL7_9GAMM</name>
<dbReference type="Proteomes" id="UP001251374">
    <property type="component" value="Unassembled WGS sequence"/>
</dbReference>
<dbReference type="InterPro" id="IPR007197">
    <property type="entry name" value="rSAM"/>
</dbReference>
<dbReference type="RefSeq" id="WP_309725237.1">
    <property type="nucleotide sequence ID" value="NZ_JARWAM010000025.1"/>
</dbReference>
<dbReference type="InterPro" id="IPR034457">
    <property type="entry name" value="Organic_radical-activating"/>
</dbReference>
<dbReference type="SFLD" id="SFLDS00029">
    <property type="entry name" value="Radical_SAM"/>
    <property type="match status" value="1"/>
</dbReference>
<organism evidence="8 9">
    <name type="scientific">Franzmannia qiaohouensis</name>
    <dbReference type="NCBI Taxonomy" id="1329370"/>
    <lineage>
        <taxon>Bacteria</taxon>
        <taxon>Pseudomonadati</taxon>
        <taxon>Pseudomonadota</taxon>
        <taxon>Gammaproteobacteria</taxon>
        <taxon>Oceanospirillales</taxon>
        <taxon>Halomonadaceae</taxon>
        <taxon>Franzmannia</taxon>
    </lineage>
</organism>
<proteinExistence type="predicted"/>
<protein>
    <submittedName>
        <fullName evidence="8">Anaerobic ribonucleoside-triphosphate reductase activating protein</fullName>
    </submittedName>
</protein>
<dbReference type="InterPro" id="IPR013785">
    <property type="entry name" value="Aldolase_TIM"/>
</dbReference>
<evidence type="ECO:0000313" key="8">
    <source>
        <dbReference type="EMBL" id="MDR5907687.1"/>
    </source>
</evidence>
<keyword evidence="3" id="KW-0949">S-adenosyl-L-methionine</keyword>
<evidence type="ECO:0000313" key="9">
    <source>
        <dbReference type="Proteomes" id="UP001251374"/>
    </source>
</evidence>
<reference evidence="8 9" key="1">
    <citation type="submission" date="2023-04" db="EMBL/GenBank/DDBJ databases">
        <title>A long-awaited taxogenomic arrangement of the family Halomonadaceae.</title>
        <authorList>
            <person name="De La Haba R."/>
            <person name="Chuvochina M."/>
            <person name="Wittouck S."/>
            <person name="Arahal D.R."/>
            <person name="Sanchez-Porro C."/>
            <person name="Hugenholtz P."/>
            <person name="Ventosa A."/>
        </authorList>
    </citation>
    <scope>NUCLEOTIDE SEQUENCE [LARGE SCALE GENOMIC DNA]</scope>
    <source>
        <strain evidence="8 9">DSM 26770</strain>
    </source>
</reference>
<evidence type="ECO:0000256" key="2">
    <source>
        <dbReference type="ARBA" id="ARBA00022485"/>
    </source>
</evidence>
<accession>A0ABU1HJL7</accession>
<comment type="caution">
    <text evidence="8">The sequence shown here is derived from an EMBL/GenBank/DDBJ whole genome shotgun (WGS) entry which is preliminary data.</text>
</comment>
<keyword evidence="2" id="KW-0004">4Fe-4S</keyword>
<dbReference type="SUPFAM" id="SSF102114">
    <property type="entry name" value="Radical SAM enzymes"/>
    <property type="match status" value="1"/>
</dbReference>
<feature type="domain" description="Radical SAM core" evidence="7">
    <location>
        <begin position="33"/>
        <end position="246"/>
    </location>
</feature>
<dbReference type="SFLD" id="SFLDG01094">
    <property type="entry name" value="Uncharacterised_Radical_SAM_Su"/>
    <property type="match status" value="1"/>
</dbReference>
<dbReference type="PANTHER" id="PTHR30352:SF13">
    <property type="entry name" value="GLYCYL-RADICAL ENZYME ACTIVATING ENZYME YJJW-RELATED"/>
    <property type="match status" value="1"/>
</dbReference>
<evidence type="ECO:0000256" key="6">
    <source>
        <dbReference type="ARBA" id="ARBA00023014"/>
    </source>
</evidence>
<dbReference type="InterPro" id="IPR058240">
    <property type="entry name" value="rSAM_sf"/>
</dbReference>
<dbReference type="Gene3D" id="3.20.20.70">
    <property type="entry name" value="Aldolase class I"/>
    <property type="match status" value="1"/>
</dbReference>
<sequence>MLISEPPVSPSAGSAQETLRLPVAGLTPMTTLDYPEHLACVVFLQGCPLRCGYCHNPGMLASRRGEHGEWDGIEAFLRNRRGLLEGVVFSGGEPTLHAELAGAVERARALGFKVGLHTAGVYPRRLQALLPWLDWVGLDVKGLADDIDRIVGRRGMATPHEQSLALLLNSGIALECRTTVHWRDFDLERLRRLALDLAERGASHYAIQLARAGQCLDARYAEPVPGAPTTAEIEALVSELRPNFKRLTLRH</sequence>
<keyword evidence="9" id="KW-1185">Reference proteome</keyword>
<evidence type="ECO:0000256" key="1">
    <source>
        <dbReference type="ARBA" id="ARBA00001966"/>
    </source>
</evidence>
<keyword evidence="4" id="KW-0479">Metal-binding</keyword>
<evidence type="ECO:0000256" key="4">
    <source>
        <dbReference type="ARBA" id="ARBA00022723"/>
    </source>
</evidence>
<keyword evidence="6" id="KW-0411">Iron-sulfur</keyword>
<comment type="cofactor">
    <cofactor evidence="1">
        <name>[4Fe-4S] cluster</name>
        <dbReference type="ChEBI" id="CHEBI:49883"/>
    </cofactor>
</comment>
<dbReference type="Pfam" id="PF04055">
    <property type="entry name" value="Radical_SAM"/>
    <property type="match status" value="1"/>
</dbReference>
<dbReference type="PANTHER" id="PTHR30352">
    <property type="entry name" value="PYRUVATE FORMATE-LYASE-ACTIVATING ENZYME"/>
    <property type="match status" value="1"/>
</dbReference>